<sequence length="62" mass="6688">MAGYYNLGLGRSLSPLPSTIAPSADVCFVSNELSSVEQEVAVRLNNAITANVRIVLFMIVKF</sequence>
<dbReference type="STRING" id="1121895.GCA_000378485_03566"/>
<evidence type="ECO:0000313" key="2">
    <source>
        <dbReference type="Proteomes" id="UP000030152"/>
    </source>
</evidence>
<dbReference type="Proteomes" id="UP000030152">
    <property type="component" value="Unassembled WGS sequence"/>
</dbReference>
<organism evidence="1 2">
    <name type="scientific">Flavobacterium rivuli WB 3.3-2 = DSM 21788</name>
    <dbReference type="NCBI Taxonomy" id="1121895"/>
    <lineage>
        <taxon>Bacteria</taxon>
        <taxon>Pseudomonadati</taxon>
        <taxon>Bacteroidota</taxon>
        <taxon>Flavobacteriia</taxon>
        <taxon>Flavobacteriales</taxon>
        <taxon>Flavobacteriaceae</taxon>
        <taxon>Flavobacterium</taxon>
    </lineage>
</organism>
<accession>A0A0A2M3F0</accession>
<evidence type="ECO:0000313" key="1">
    <source>
        <dbReference type="EMBL" id="KGO85998.1"/>
    </source>
</evidence>
<proteinExistence type="predicted"/>
<keyword evidence="2" id="KW-1185">Reference proteome</keyword>
<dbReference type="AlphaFoldDB" id="A0A0A2M3F0"/>
<comment type="caution">
    <text evidence="1">The sequence shown here is derived from an EMBL/GenBank/DDBJ whole genome shotgun (WGS) entry which is preliminary data.</text>
</comment>
<protein>
    <submittedName>
        <fullName evidence="1">Uncharacterized protein</fullName>
    </submittedName>
</protein>
<name>A0A0A2M3F0_9FLAO</name>
<gene>
    <name evidence="1" type="ORF">Q765_13130</name>
</gene>
<reference evidence="1 2" key="1">
    <citation type="submission" date="2013-09" db="EMBL/GenBank/DDBJ databases">
        <authorList>
            <person name="Zeng Z."/>
            <person name="Chen C."/>
        </authorList>
    </citation>
    <scope>NUCLEOTIDE SEQUENCE [LARGE SCALE GENOMIC DNA]</scope>
    <source>
        <strain evidence="1 2">WB 3.3-2</strain>
    </source>
</reference>
<dbReference type="EMBL" id="JRLX01000014">
    <property type="protein sequence ID" value="KGO85998.1"/>
    <property type="molecule type" value="Genomic_DNA"/>
</dbReference>